<comment type="caution">
    <text evidence="2">The sequence shown here is derived from an EMBL/GenBank/DDBJ whole genome shotgun (WGS) entry which is preliminary data.</text>
</comment>
<evidence type="ECO:0000313" key="3">
    <source>
        <dbReference type="Proteomes" id="UP001610818"/>
    </source>
</evidence>
<feature type="chain" id="PRO_5045144876" description="Secreted protein" evidence="1">
    <location>
        <begin position="28"/>
        <end position="312"/>
    </location>
</feature>
<dbReference type="Proteomes" id="UP001610818">
    <property type="component" value="Unassembled WGS sequence"/>
</dbReference>
<evidence type="ECO:0008006" key="4">
    <source>
        <dbReference type="Google" id="ProtNLM"/>
    </source>
</evidence>
<accession>A0ABW7QXS7</accession>
<evidence type="ECO:0000256" key="1">
    <source>
        <dbReference type="SAM" id="SignalP"/>
    </source>
</evidence>
<reference evidence="2 3" key="1">
    <citation type="submission" date="2024-10" db="EMBL/GenBank/DDBJ databases">
        <title>The Natural Products Discovery Center: Release of the First 8490 Sequenced Strains for Exploring Actinobacteria Biosynthetic Diversity.</title>
        <authorList>
            <person name="Kalkreuter E."/>
            <person name="Kautsar S.A."/>
            <person name="Yang D."/>
            <person name="Bader C.D."/>
            <person name="Teijaro C.N."/>
            <person name="Fluegel L."/>
            <person name="Davis C.M."/>
            <person name="Simpson J.R."/>
            <person name="Lauterbach L."/>
            <person name="Steele A.D."/>
            <person name="Gui C."/>
            <person name="Meng S."/>
            <person name="Li G."/>
            <person name="Viehrig K."/>
            <person name="Ye F."/>
            <person name="Su P."/>
            <person name="Kiefer A.F."/>
            <person name="Nichols A."/>
            <person name="Cepeda A.J."/>
            <person name="Yan W."/>
            <person name="Fan B."/>
            <person name="Jiang Y."/>
            <person name="Adhikari A."/>
            <person name="Zheng C.-J."/>
            <person name="Schuster L."/>
            <person name="Cowan T.M."/>
            <person name="Smanski M.J."/>
            <person name="Chevrette M.G."/>
            <person name="De Carvalho L.P.S."/>
            <person name="Shen B."/>
        </authorList>
    </citation>
    <scope>NUCLEOTIDE SEQUENCE [LARGE SCALE GENOMIC DNA]</scope>
    <source>
        <strain evidence="2 3">NPDC017990</strain>
    </source>
</reference>
<organism evidence="2 3">
    <name type="scientific">Streptomyces longisporoflavus</name>
    <dbReference type="NCBI Taxonomy" id="28044"/>
    <lineage>
        <taxon>Bacteria</taxon>
        <taxon>Bacillati</taxon>
        <taxon>Actinomycetota</taxon>
        <taxon>Actinomycetes</taxon>
        <taxon>Kitasatosporales</taxon>
        <taxon>Streptomycetaceae</taxon>
        <taxon>Streptomyces</taxon>
    </lineage>
</organism>
<gene>
    <name evidence="2" type="ORF">ACH4F9_28500</name>
</gene>
<evidence type="ECO:0000313" key="2">
    <source>
        <dbReference type="EMBL" id="MFH8548964.1"/>
    </source>
</evidence>
<keyword evidence="1" id="KW-0732">Signal</keyword>
<dbReference type="RefSeq" id="WP_397715424.1">
    <property type="nucleotide sequence ID" value="NZ_JBIRGN010000005.1"/>
</dbReference>
<name>A0ABW7QXS7_9ACTN</name>
<keyword evidence="3" id="KW-1185">Reference proteome</keyword>
<dbReference type="EMBL" id="JBIRGQ010000005">
    <property type="protein sequence ID" value="MFH8548964.1"/>
    <property type="molecule type" value="Genomic_DNA"/>
</dbReference>
<feature type="signal peptide" evidence="1">
    <location>
        <begin position="1"/>
        <end position="27"/>
    </location>
</feature>
<protein>
    <recommendedName>
        <fullName evidence="4">Secreted protein</fullName>
    </recommendedName>
</protein>
<sequence length="312" mass="32281">MRKTVLTAIVALGTGAAVTFGAGPSTAQPKAASAPWVQIGSDIKSGVSGLTVTSRAGESLHPLVVRDNKESGENRVAEATYRPGRAAEVSPIAWRGGPEPVDLEAIDAVPGASDEYVALASRRLAYHLKLTDAGKAVEVLDTAPLPAIGTGDNFESFSLTSRNGKLAALWADRGAGKKRPSTVYSAPFSFGSRGEAEFGKVQKAAFRAPYPSGDVRHVSDIDVTKSGRVLISSASDSGDDGPFDSAVSDAGKLSVSGKGTVRLSLAKSPRLLEKFKGHKIEALHCVPGTHRAALGTDDENAGGSVTTSRLCD</sequence>
<proteinExistence type="predicted"/>